<dbReference type="Proteomes" id="UP000434957">
    <property type="component" value="Unassembled WGS sequence"/>
</dbReference>
<gene>
    <name evidence="1" type="ORF">PR003_g3594</name>
</gene>
<sequence length="114" mass="12491">MSMTPGKTKPTHESPRHFIEQLILKGPDRSRSDVLEVDPRLVRILNDATRSENADGTVRVVLAALMATTHTSAGADASSANRYTTGNCELFLRLEKLTKFVKLSVDKSLVPADI</sequence>
<keyword evidence="2" id="KW-1185">Reference proteome</keyword>
<comment type="caution">
    <text evidence="1">The sequence shown here is derived from an EMBL/GenBank/DDBJ whole genome shotgun (WGS) entry which is preliminary data.</text>
</comment>
<dbReference type="EMBL" id="QXFT01000127">
    <property type="protein sequence ID" value="KAE9354001.1"/>
    <property type="molecule type" value="Genomic_DNA"/>
</dbReference>
<evidence type="ECO:0000313" key="1">
    <source>
        <dbReference type="EMBL" id="KAE9354001.1"/>
    </source>
</evidence>
<organism evidence="1 2">
    <name type="scientific">Phytophthora rubi</name>
    <dbReference type="NCBI Taxonomy" id="129364"/>
    <lineage>
        <taxon>Eukaryota</taxon>
        <taxon>Sar</taxon>
        <taxon>Stramenopiles</taxon>
        <taxon>Oomycota</taxon>
        <taxon>Peronosporomycetes</taxon>
        <taxon>Peronosporales</taxon>
        <taxon>Peronosporaceae</taxon>
        <taxon>Phytophthora</taxon>
    </lineage>
</organism>
<protein>
    <submittedName>
        <fullName evidence="1">Uncharacterized protein</fullName>
    </submittedName>
</protein>
<reference evidence="1 2" key="1">
    <citation type="submission" date="2018-08" db="EMBL/GenBank/DDBJ databases">
        <title>Genomic investigation of the strawberry pathogen Phytophthora fragariae indicates pathogenicity is determined by transcriptional variation in three key races.</title>
        <authorList>
            <person name="Adams T.M."/>
            <person name="Armitage A.D."/>
            <person name="Sobczyk M.K."/>
            <person name="Bates H.J."/>
            <person name="Dunwell J.M."/>
            <person name="Nellist C.F."/>
            <person name="Harrison R.J."/>
        </authorList>
    </citation>
    <scope>NUCLEOTIDE SEQUENCE [LARGE SCALE GENOMIC DNA]</scope>
    <source>
        <strain evidence="1 2">SCRP333</strain>
    </source>
</reference>
<dbReference type="AlphaFoldDB" id="A0A6A4G3T1"/>
<name>A0A6A4G3T1_9STRA</name>
<accession>A0A6A4G3T1</accession>
<proteinExistence type="predicted"/>
<evidence type="ECO:0000313" key="2">
    <source>
        <dbReference type="Proteomes" id="UP000434957"/>
    </source>
</evidence>